<name>A0A8K0RPG5_9HYPO</name>
<dbReference type="InterPro" id="IPR017996">
    <property type="entry name" value="MRJP/yellow-related"/>
</dbReference>
<keyword evidence="5" id="KW-1185">Reference proteome</keyword>
<organism evidence="4 5">
    <name type="scientific">Fusarium tricinctum</name>
    <dbReference type="NCBI Taxonomy" id="61284"/>
    <lineage>
        <taxon>Eukaryota</taxon>
        <taxon>Fungi</taxon>
        <taxon>Dikarya</taxon>
        <taxon>Ascomycota</taxon>
        <taxon>Pezizomycotina</taxon>
        <taxon>Sordariomycetes</taxon>
        <taxon>Hypocreomycetidae</taxon>
        <taxon>Hypocreales</taxon>
        <taxon>Nectriaceae</taxon>
        <taxon>Fusarium</taxon>
        <taxon>Fusarium tricinctum species complex</taxon>
    </lineage>
</organism>
<accession>A0A8K0RPG5</accession>
<comment type="similarity">
    <text evidence="2">Belongs to the major royal jelly protein family.</text>
</comment>
<dbReference type="AlphaFoldDB" id="A0A8K0RPG5"/>
<dbReference type="PANTHER" id="PTHR10009">
    <property type="entry name" value="PROTEIN YELLOW-RELATED"/>
    <property type="match status" value="1"/>
</dbReference>
<dbReference type="Proteomes" id="UP000813427">
    <property type="component" value="Unassembled WGS sequence"/>
</dbReference>
<reference evidence="4" key="1">
    <citation type="journal article" date="2021" name="Nat. Commun.">
        <title>Genetic determinants of endophytism in the Arabidopsis root mycobiome.</title>
        <authorList>
            <person name="Mesny F."/>
            <person name="Miyauchi S."/>
            <person name="Thiergart T."/>
            <person name="Pickel B."/>
            <person name="Atanasova L."/>
            <person name="Karlsson M."/>
            <person name="Huettel B."/>
            <person name="Barry K.W."/>
            <person name="Haridas S."/>
            <person name="Chen C."/>
            <person name="Bauer D."/>
            <person name="Andreopoulos W."/>
            <person name="Pangilinan J."/>
            <person name="LaButti K."/>
            <person name="Riley R."/>
            <person name="Lipzen A."/>
            <person name="Clum A."/>
            <person name="Drula E."/>
            <person name="Henrissat B."/>
            <person name="Kohler A."/>
            <person name="Grigoriev I.V."/>
            <person name="Martin F.M."/>
            <person name="Hacquard S."/>
        </authorList>
    </citation>
    <scope>NUCLEOTIDE SEQUENCE</scope>
    <source>
        <strain evidence="4">MPI-SDFR-AT-0068</strain>
    </source>
</reference>
<dbReference type="Pfam" id="PF03022">
    <property type="entry name" value="MRJP"/>
    <property type="match status" value="1"/>
</dbReference>
<gene>
    <name evidence="4" type="ORF">BKA59DRAFT_460186</name>
</gene>
<dbReference type="SUPFAM" id="SSF63829">
    <property type="entry name" value="Calcium-dependent phosphotriesterase"/>
    <property type="match status" value="1"/>
</dbReference>
<dbReference type="Gene3D" id="2.120.10.30">
    <property type="entry name" value="TolB, C-terminal domain"/>
    <property type="match status" value="1"/>
</dbReference>
<keyword evidence="3" id="KW-0964">Secreted</keyword>
<evidence type="ECO:0000313" key="5">
    <source>
        <dbReference type="Proteomes" id="UP000813427"/>
    </source>
</evidence>
<evidence type="ECO:0000313" key="4">
    <source>
        <dbReference type="EMBL" id="KAH7236659.1"/>
    </source>
</evidence>
<dbReference type="OrthoDB" id="7776143at2759"/>
<comment type="caution">
    <text evidence="4">The sequence shown here is derived from an EMBL/GenBank/DDBJ whole genome shotgun (WGS) entry which is preliminary data.</text>
</comment>
<protein>
    <submittedName>
        <fullName evidence="4">Major royal jelly protein-domain-containing protein</fullName>
    </submittedName>
</protein>
<comment type="subcellular location">
    <subcellularLocation>
        <location evidence="1">Secreted</location>
    </subcellularLocation>
</comment>
<dbReference type="PANTHER" id="PTHR10009:SF18">
    <property type="entry name" value="PROTEIN YELLOW-LIKE PROTEIN"/>
    <property type="match status" value="1"/>
</dbReference>
<evidence type="ECO:0000256" key="2">
    <source>
        <dbReference type="ARBA" id="ARBA00009127"/>
    </source>
</evidence>
<dbReference type="GO" id="GO:0005576">
    <property type="term" value="C:extracellular region"/>
    <property type="evidence" value="ECO:0007669"/>
    <property type="project" value="UniProtKB-SubCell"/>
</dbReference>
<proteinExistence type="inferred from homology"/>
<evidence type="ECO:0000256" key="3">
    <source>
        <dbReference type="ARBA" id="ARBA00022525"/>
    </source>
</evidence>
<evidence type="ECO:0000256" key="1">
    <source>
        <dbReference type="ARBA" id="ARBA00004613"/>
    </source>
</evidence>
<dbReference type="InterPro" id="IPR011042">
    <property type="entry name" value="6-blade_b-propeller_TolB-like"/>
</dbReference>
<dbReference type="EMBL" id="JAGPXF010000007">
    <property type="protein sequence ID" value="KAH7236659.1"/>
    <property type="molecule type" value="Genomic_DNA"/>
</dbReference>
<sequence>MAVAFNEGVDPDNVYDGTNSFFVVGELTSLTREVAYPSRKINSPPGGAINYTTTPPTGANYPDRLIGVQSVAIDSLDRLWILDTGRVLTKEGLLVQSSYGGPKIVGVNLTTNEVFQTILFPRHVAYPDSYIDDLRFDLRPELTESGKGVAYITDASPEGHGGIIIVDLGTSESWRHLNHADSTKSDNKMVPFVWGEPVCGSQGPLPFSYFAASTNGISLSPDGETLYFGPFISRHLYSVPTSNLRDRTPTSEIRAQAAISDLGQKGWSDGFESDTNGLVYLGNAEQNAVIAFNPKNGTVTTLVRDPRINTVDTPVGEDGYIYFTVNQMHRAAAVYPGTDRRVKPWALFRVKLPNGGKKIKLL</sequence>